<sequence>CLVRFRSLGTINDKHGPKTKSSLTSTELANKRTIPATPLRRGMLAASPTTIDASNMAPTELATPTTALLSFDRCAFTVGSQSNGTPLCKDRVSVLFKGLGGGLSNGSGLAQRTGISLPAAYSSEPSREQTVESVSAVSTNVASVSWRRGRNSSEPRRRLVRRPGFSSDVWAGAEAGPGVWGLRRFGRCFESQDSIGGPRDGEGQSTQASGTALIFKWDHRRSIASPDEGRRHPVVSARSHMVPENCGDDRNPVPMTQERSKGRKDWRTACRE</sequence>
<gene>
    <name evidence="2" type="ORF">MYCIT1_LOCUS23888</name>
</gene>
<dbReference type="Proteomes" id="UP001295794">
    <property type="component" value="Unassembled WGS sequence"/>
</dbReference>
<feature type="region of interest" description="Disordered" evidence="1">
    <location>
        <begin position="224"/>
        <end position="272"/>
    </location>
</feature>
<protein>
    <submittedName>
        <fullName evidence="2">Uncharacterized protein</fullName>
    </submittedName>
</protein>
<dbReference type="AlphaFoldDB" id="A0AAD2K2V7"/>
<evidence type="ECO:0000313" key="2">
    <source>
        <dbReference type="EMBL" id="CAK5275845.1"/>
    </source>
</evidence>
<dbReference type="EMBL" id="CAVNYO010000405">
    <property type="protein sequence ID" value="CAK5275845.1"/>
    <property type="molecule type" value="Genomic_DNA"/>
</dbReference>
<keyword evidence="3" id="KW-1185">Reference proteome</keyword>
<comment type="caution">
    <text evidence="2">The sequence shown here is derived from an EMBL/GenBank/DDBJ whole genome shotgun (WGS) entry which is preliminary data.</text>
</comment>
<organism evidence="2 3">
    <name type="scientific">Mycena citricolor</name>
    <dbReference type="NCBI Taxonomy" id="2018698"/>
    <lineage>
        <taxon>Eukaryota</taxon>
        <taxon>Fungi</taxon>
        <taxon>Dikarya</taxon>
        <taxon>Basidiomycota</taxon>
        <taxon>Agaricomycotina</taxon>
        <taxon>Agaricomycetes</taxon>
        <taxon>Agaricomycetidae</taxon>
        <taxon>Agaricales</taxon>
        <taxon>Marasmiineae</taxon>
        <taxon>Mycenaceae</taxon>
        <taxon>Mycena</taxon>
    </lineage>
</organism>
<reference evidence="2" key="1">
    <citation type="submission" date="2023-11" db="EMBL/GenBank/DDBJ databases">
        <authorList>
            <person name="De Vega J J."/>
            <person name="De Vega J J."/>
        </authorList>
    </citation>
    <scope>NUCLEOTIDE SEQUENCE</scope>
</reference>
<feature type="compositionally biased region" description="Basic and acidic residues" evidence="1">
    <location>
        <begin position="258"/>
        <end position="272"/>
    </location>
</feature>
<evidence type="ECO:0000313" key="3">
    <source>
        <dbReference type="Proteomes" id="UP001295794"/>
    </source>
</evidence>
<feature type="non-terminal residue" evidence="2">
    <location>
        <position position="1"/>
    </location>
</feature>
<proteinExistence type="predicted"/>
<name>A0AAD2K2V7_9AGAR</name>
<evidence type="ECO:0000256" key="1">
    <source>
        <dbReference type="SAM" id="MobiDB-lite"/>
    </source>
</evidence>
<accession>A0AAD2K2V7</accession>